<comment type="caution">
    <text evidence="2">The sequence shown here is derived from an EMBL/GenBank/DDBJ whole genome shotgun (WGS) entry which is preliminary data.</text>
</comment>
<feature type="chain" id="PRO_5035756007" evidence="1">
    <location>
        <begin position="21"/>
        <end position="78"/>
    </location>
</feature>
<sequence length="78" mass="9727">MHLYVLIKWIIIQWWWIIQGREKNWEWIELDDGFQVNKQVIYTCEYNAKRMKKGKWIIVFWGNNIDGSYDYEKGQKKI</sequence>
<evidence type="ECO:0000256" key="1">
    <source>
        <dbReference type="SAM" id="SignalP"/>
    </source>
</evidence>
<dbReference type="EMBL" id="CAJJDN010000245">
    <property type="protein sequence ID" value="CAD8129807.1"/>
    <property type="molecule type" value="Genomic_DNA"/>
</dbReference>
<protein>
    <submittedName>
        <fullName evidence="2">Uncharacterized protein</fullName>
    </submittedName>
</protein>
<keyword evidence="3" id="KW-1185">Reference proteome</keyword>
<accession>A0A8S1RQK2</accession>
<gene>
    <name evidence="2" type="ORF">PSON_ATCC_30995.1.T2450007</name>
</gene>
<reference evidence="2" key="1">
    <citation type="submission" date="2021-01" db="EMBL/GenBank/DDBJ databases">
        <authorList>
            <consortium name="Genoscope - CEA"/>
            <person name="William W."/>
        </authorList>
    </citation>
    <scope>NUCLEOTIDE SEQUENCE</scope>
</reference>
<evidence type="ECO:0000313" key="2">
    <source>
        <dbReference type="EMBL" id="CAD8129807.1"/>
    </source>
</evidence>
<dbReference type="Proteomes" id="UP000692954">
    <property type="component" value="Unassembled WGS sequence"/>
</dbReference>
<evidence type="ECO:0000313" key="3">
    <source>
        <dbReference type="Proteomes" id="UP000692954"/>
    </source>
</evidence>
<feature type="signal peptide" evidence="1">
    <location>
        <begin position="1"/>
        <end position="20"/>
    </location>
</feature>
<keyword evidence="1" id="KW-0732">Signal</keyword>
<organism evidence="2 3">
    <name type="scientific">Paramecium sonneborni</name>
    <dbReference type="NCBI Taxonomy" id="65129"/>
    <lineage>
        <taxon>Eukaryota</taxon>
        <taxon>Sar</taxon>
        <taxon>Alveolata</taxon>
        <taxon>Ciliophora</taxon>
        <taxon>Intramacronucleata</taxon>
        <taxon>Oligohymenophorea</taxon>
        <taxon>Peniculida</taxon>
        <taxon>Parameciidae</taxon>
        <taxon>Paramecium</taxon>
    </lineage>
</organism>
<proteinExistence type="predicted"/>
<dbReference type="AlphaFoldDB" id="A0A8S1RQK2"/>
<name>A0A8S1RQK2_9CILI</name>